<dbReference type="AlphaFoldDB" id="A0AAV7RKA9"/>
<evidence type="ECO:0000313" key="1">
    <source>
        <dbReference type="EMBL" id="KAJ1151408.1"/>
    </source>
</evidence>
<reference evidence="1" key="1">
    <citation type="journal article" date="2022" name="bioRxiv">
        <title>Sequencing and chromosome-scale assembly of the giantPleurodeles waltlgenome.</title>
        <authorList>
            <person name="Brown T."/>
            <person name="Elewa A."/>
            <person name="Iarovenko S."/>
            <person name="Subramanian E."/>
            <person name="Araus A.J."/>
            <person name="Petzold A."/>
            <person name="Susuki M."/>
            <person name="Suzuki K.-i.T."/>
            <person name="Hayashi T."/>
            <person name="Toyoda A."/>
            <person name="Oliveira C."/>
            <person name="Osipova E."/>
            <person name="Leigh N.D."/>
            <person name="Simon A."/>
            <person name="Yun M.H."/>
        </authorList>
    </citation>
    <scope>NUCLEOTIDE SEQUENCE</scope>
    <source>
        <strain evidence="1">20211129_DDA</strain>
        <tissue evidence="1">Liver</tissue>
    </source>
</reference>
<dbReference type="Proteomes" id="UP001066276">
    <property type="component" value="Chromosome 5"/>
</dbReference>
<organism evidence="1 2">
    <name type="scientific">Pleurodeles waltl</name>
    <name type="common">Iberian ribbed newt</name>
    <dbReference type="NCBI Taxonomy" id="8319"/>
    <lineage>
        <taxon>Eukaryota</taxon>
        <taxon>Metazoa</taxon>
        <taxon>Chordata</taxon>
        <taxon>Craniata</taxon>
        <taxon>Vertebrata</taxon>
        <taxon>Euteleostomi</taxon>
        <taxon>Amphibia</taxon>
        <taxon>Batrachia</taxon>
        <taxon>Caudata</taxon>
        <taxon>Salamandroidea</taxon>
        <taxon>Salamandridae</taxon>
        <taxon>Pleurodelinae</taxon>
        <taxon>Pleurodeles</taxon>
    </lineage>
</organism>
<name>A0AAV7RKA9_PLEWA</name>
<keyword evidence="2" id="KW-1185">Reference proteome</keyword>
<protein>
    <submittedName>
        <fullName evidence="1">Uncharacterized protein</fullName>
    </submittedName>
</protein>
<dbReference type="EMBL" id="JANPWB010000009">
    <property type="protein sequence ID" value="KAJ1151408.1"/>
    <property type="molecule type" value="Genomic_DNA"/>
</dbReference>
<comment type="caution">
    <text evidence="1">The sequence shown here is derived from an EMBL/GenBank/DDBJ whole genome shotgun (WGS) entry which is preliminary data.</text>
</comment>
<accession>A0AAV7RKA9</accession>
<evidence type="ECO:0000313" key="2">
    <source>
        <dbReference type="Proteomes" id="UP001066276"/>
    </source>
</evidence>
<gene>
    <name evidence="1" type="ORF">NDU88_004190</name>
</gene>
<dbReference type="Gene3D" id="3.30.70.1820">
    <property type="entry name" value="L1 transposable element, RRM domain"/>
    <property type="match status" value="1"/>
</dbReference>
<proteinExistence type="predicted"/>
<sequence length="188" mass="21251">MVKTKINKLTMHSDRDQATLSRTLKDPTFDTLHQLGTTLYNHSAPFAKILQSISDIKKSLEARIDAVSLDAGLLRANHCKLLGTVDETESTVAVLKLLEQGMQKQVREMEKDILMLHHREQDSEGCFRQNNIRVPGFPEWAESPSVELFLENWLTTTMLADKVPNFFSVEQAHRTPGKPPSGPQLLLF</sequence>